<proteinExistence type="predicted"/>
<dbReference type="Proteomes" id="UP000222542">
    <property type="component" value="Unassembled WGS sequence"/>
</dbReference>
<name>A0A2G2ZQ08_CAPAN</name>
<dbReference type="PANTHER" id="PTHR31704">
    <property type="entry name" value="MYB/SANT-LIKE DNA-BINDING DOMAIN PROTEIN-RELATED"/>
    <property type="match status" value="1"/>
</dbReference>
<sequence length="91" mass="11022">MKHDWAFYKQMMRENTGLGWDATKNTIIADDDWWEQKIKMDHQYRRFRNKDLSLICYRYDALFSDIIAMGERARAANQEQISEIEVDLDKE</sequence>
<reference evidence="1 2" key="1">
    <citation type="journal article" date="2014" name="Nat. Genet.">
        <title>Genome sequence of the hot pepper provides insights into the evolution of pungency in Capsicum species.</title>
        <authorList>
            <person name="Kim S."/>
            <person name="Park M."/>
            <person name="Yeom S.I."/>
            <person name="Kim Y.M."/>
            <person name="Lee J.M."/>
            <person name="Lee H.A."/>
            <person name="Seo E."/>
            <person name="Choi J."/>
            <person name="Cheong K."/>
            <person name="Kim K.T."/>
            <person name="Jung K."/>
            <person name="Lee G.W."/>
            <person name="Oh S.K."/>
            <person name="Bae C."/>
            <person name="Kim S.B."/>
            <person name="Lee H.Y."/>
            <person name="Kim S.Y."/>
            <person name="Kim M.S."/>
            <person name="Kang B.C."/>
            <person name="Jo Y.D."/>
            <person name="Yang H.B."/>
            <person name="Jeong H.J."/>
            <person name="Kang W.H."/>
            <person name="Kwon J.K."/>
            <person name="Shin C."/>
            <person name="Lim J.Y."/>
            <person name="Park J.H."/>
            <person name="Huh J.H."/>
            <person name="Kim J.S."/>
            <person name="Kim B.D."/>
            <person name="Cohen O."/>
            <person name="Paran I."/>
            <person name="Suh M.C."/>
            <person name="Lee S.B."/>
            <person name="Kim Y.K."/>
            <person name="Shin Y."/>
            <person name="Noh S.J."/>
            <person name="Park J."/>
            <person name="Seo Y.S."/>
            <person name="Kwon S.Y."/>
            <person name="Kim H.A."/>
            <person name="Park J.M."/>
            <person name="Kim H.J."/>
            <person name="Choi S.B."/>
            <person name="Bosland P.W."/>
            <person name="Reeves G."/>
            <person name="Jo S.H."/>
            <person name="Lee B.W."/>
            <person name="Cho H.T."/>
            <person name="Choi H.S."/>
            <person name="Lee M.S."/>
            <person name="Yu Y."/>
            <person name="Do Choi Y."/>
            <person name="Park B.S."/>
            <person name="van Deynze A."/>
            <person name="Ashrafi H."/>
            <person name="Hill T."/>
            <person name="Kim W.T."/>
            <person name="Pai H.S."/>
            <person name="Ahn H.K."/>
            <person name="Yeam I."/>
            <person name="Giovannoni J.J."/>
            <person name="Rose J.K."/>
            <person name="Sorensen I."/>
            <person name="Lee S.J."/>
            <person name="Kim R.W."/>
            <person name="Choi I.Y."/>
            <person name="Choi B.S."/>
            <person name="Lim J.S."/>
            <person name="Lee Y.H."/>
            <person name="Choi D."/>
        </authorList>
    </citation>
    <scope>NUCLEOTIDE SEQUENCE [LARGE SCALE GENOMIC DNA]</scope>
    <source>
        <strain evidence="2">cv. CM334</strain>
    </source>
</reference>
<evidence type="ECO:0008006" key="3">
    <source>
        <dbReference type="Google" id="ProtNLM"/>
    </source>
</evidence>
<dbReference type="EMBL" id="AYRZ02000004">
    <property type="protein sequence ID" value="PHT84034.1"/>
    <property type="molecule type" value="Genomic_DNA"/>
</dbReference>
<accession>A0A2G2ZQ08</accession>
<evidence type="ECO:0000313" key="1">
    <source>
        <dbReference type="EMBL" id="PHT84034.1"/>
    </source>
</evidence>
<gene>
    <name evidence="1" type="ORF">T459_12477</name>
</gene>
<dbReference type="AlphaFoldDB" id="A0A2G2ZQ08"/>
<reference evidence="1 2" key="2">
    <citation type="journal article" date="2017" name="Genome Biol.">
        <title>New reference genome sequences of hot pepper reveal the massive evolution of plant disease-resistance genes by retroduplication.</title>
        <authorList>
            <person name="Kim S."/>
            <person name="Park J."/>
            <person name="Yeom S.I."/>
            <person name="Kim Y.M."/>
            <person name="Seo E."/>
            <person name="Kim K.T."/>
            <person name="Kim M.S."/>
            <person name="Lee J.M."/>
            <person name="Cheong K."/>
            <person name="Shin H.S."/>
            <person name="Kim S.B."/>
            <person name="Han K."/>
            <person name="Lee J."/>
            <person name="Park M."/>
            <person name="Lee H.A."/>
            <person name="Lee H.Y."/>
            <person name="Lee Y."/>
            <person name="Oh S."/>
            <person name="Lee J.H."/>
            <person name="Choi E."/>
            <person name="Choi E."/>
            <person name="Lee S.E."/>
            <person name="Jeon J."/>
            <person name="Kim H."/>
            <person name="Choi G."/>
            <person name="Song H."/>
            <person name="Lee J."/>
            <person name="Lee S.C."/>
            <person name="Kwon J.K."/>
            <person name="Lee H.Y."/>
            <person name="Koo N."/>
            <person name="Hong Y."/>
            <person name="Kim R.W."/>
            <person name="Kang W.H."/>
            <person name="Huh J.H."/>
            <person name="Kang B.C."/>
            <person name="Yang T.J."/>
            <person name="Lee Y.H."/>
            <person name="Bennetzen J.L."/>
            <person name="Choi D."/>
        </authorList>
    </citation>
    <scope>NUCLEOTIDE SEQUENCE [LARGE SCALE GENOMIC DNA]</scope>
    <source>
        <strain evidence="2">cv. CM334</strain>
    </source>
</reference>
<comment type="caution">
    <text evidence="1">The sequence shown here is derived from an EMBL/GenBank/DDBJ whole genome shotgun (WGS) entry which is preliminary data.</text>
</comment>
<dbReference type="Gramene" id="PHT84034">
    <property type="protein sequence ID" value="PHT84034"/>
    <property type="gene ID" value="T459_12477"/>
</dbReference>
<dbReference type="PANTHER" id="PTHR31704:SF56">
    <property type="entry name" value="L10-INTERACTING MYB DOMAIN-CONTAINING PROTEIN-LIKE"/>
    <property type="match status" value="1"/>
</dbReference>
<dbReference type="OMA" id="DDWCESR"/>
<evidence type="ECO:0000313" key="2">
    <source>
        <dbReference type="Proteomes" id="UP000222542"/>
    </source>
</evidence>
<protein>
    <recommendedName>
        <fullName evidence="3">Myb/SANT-like domain-containing protein</fullName>
    </recommendedName>
</protein>
<keyword evidence="2" id="KW-1185">Reference proteome</keyword>
<organism evidence="1 2">
    <name type="scientific">Capsicum annuum</name>
    <name type="common">Capsicum pepper</name>
    <dbReference type="NCBI Taxonomy" id="4072"/>
    <lineage>
        <taxon>Eukaryota</taxon>
        <taxon>Viridiplantae</taxon>
        <taxon>Streptophyta</taxon>
        <taxon>Embryophyta</taxon>
        <taxon>Tracheophyta</taxon>
        <taxon>Spermatophyta</taxon>
        <taxon>Magnoliopsida</taxon>
        <taxon>eudicotyledons</taxon>
        <taxon>Gunneridae</taxon>
        <taxon>Pentapetalae</taxon>
        <taxon>asterids</taxon>
        <taxon>lamiids</taxon>
        <taxon>Solanales</taxon>
        <taxon>Solanaceae</taxon>
        <taxon>Solanoideae</taxon>
        <taxon>Capsiceae</taxon>
        <taxon>Capsicum</taxon>
    </lineage>
</organism>